<proteinExistence type="predicted"/>
<reference evidence="2" key="1">
    <citation type="submission" date="2022-06" db="EMBL/GenBank/DDBJ databases">
        <title>Uncovering the hologenomic basis of an extraordinary plant invasion.</title>
        <authorList>
            <person name="Bieker V.C."/>
            <person name="Martin M.D."/>
            <person name="Gilbert T."/>
            <person name="Hodgins K."/>
            <person name="Battlay P."/>
            <person name="Petersen B."/>
            <person name="Wilson J."/>
        </authorList>
    </citation>
    <scope>NUCLEOTIDE SEQUENCE</scope>
    <source>
        <strain evidence="2">AA19_3_7</strain>
        <tissue evidence="2">Leaf</tissue>
    </source>
</reference>
<dbReference type="Proteomes" id="UP001206925">
    <property type="component" value="Unassembled WGS sequence"/>
</dbReference>
<organism evidence="2 3">
    <name type="scientific">Ambrosia artemisiifolia</name>
    <name type="common">Common ragweed</name>
    <dbReference type="NCBI Taxonomy" id="4212"/>
    <lineage>
        <taxon>Eukaryota</taxon>
        <taxon>Viridiplantae</taxon>
        <taxon>Streptophyta</taxon>
        <taxon>Embryophyta</taxon>
        <taxon>Tracheophyta</taxon>
        <taxon>Spermatophyta</taxon>
        <taxon>Magnoliopsida</taxon>
        <taxon>eudicotyledons</taxon>
        <taxon>Gunneridae</taxon>
        <taxon>Pentapetalae</taxon>
        <taxon>asterids</taxon>
        <taxon>campanulids</taxon>
        <taxon>Asterales</taxon>
        <taxon>Asteraceae</taxon>
        <taxon>Asteroideae</taxon>
        <taxon>Heliantheae alliance</taxon>
        <taxon>Heliantheae</taxon>
        <taxon>Ambrosia</taxon>
    </lineage>
</organism>
<protein>
    <submittedName>
        <fullName evidence="2">Uncharacterized protein</fullName>
    </submittedName>
</protein>
<dbReference type="AlphaFoldDB" id="A0AAD5BYR8"/>
<feature type="compositionally biased region" description="Polar residues" evidence="1">
    <location>
        <begin position="24"/>
        <end position="36"/>
    </location>
</feature>
<evidence type="ECO:0000256" key="1">
    <source>
        <dbReference type="SAM" id="MobiDB-lite"/>
    </source>
</evidence>
<feature type="region of interest" description="Disordered" evidence="1">
    <location>
        <begin position="90"/>
        <end position="124"/>
    </location>
</feature>
<feature type="compositionally biased region" description="Basic and acidic residues" evidence="1">
    <location>
        <begin position="37"/>
        <end position="48"/>
    </location>
</feature>
<feature type="compositionally biased region" description="Low complexity" evidence="1">
    <location>
        <begin position="104"/>
        <end position="116"/>
    </location>
</feature>
<evidence type="ECO:0000313" key="3">
    <source>
        <dbReference type="Proteomes" id="UP001206925"/>
    </source>
</evidence>
<sequence>LYMNGLSAWRRRREEEDGEDDGDTSPQDCITSISSSLEEREGERADVRKRMKMRNCLRIKGFTLADVRKPSRKTMKLLILISQLITGDSSKWRTYGVPSPDVTSSSNASADAPSPSQRQTSYRTSMLCSSGLRSVSANDGLGLSSLKLRHKTTTGNDNVNTYS</sequence>
<accession>A0AAD5BYR8</accession>
<feature type="region of interest" description="Disordered" evidence="1">
    <location>
        <begin position="1"/>
        <end position="49"/>
    </location>
</feature>
<feature type="non-terminal residue" evidence="2">
    <location>
        <position position="163"/>
    </location>
</feature>
<gene>
    <name evidence="2" type="ORF">M8C21_027543</name>
</gene>
<comment type="caution">
    <text evidence="2">The sequence shown here is derived from an EMBL/GenBank/DDBJ whole genome shotgun (WGS) entry which is preliminary data.</text>
</comment>
<name>A0AAD5BYR8_AMBAR</name>
<dbReference type="EMBL" id="JAMZMK010010381">
    <property type="protein sequence ID" value="KAI7731805.1"/>
    <property type="molecule type" value="Genomic_DNA"/>
</dbReference>
<evidence type="ECO:0000313" key="2">
    <source>
        <dbReference type="EMBL" id="KAI7731805.1"/>
    </source>
</evidence>
<keyword evidence="3" id="KW-1185">Reference proteome</keyword>